<feature type="transmembrane region" description="Helical" evidence="7">
    <location>
        <begin position="112"/>
        <end position="143"/>
    </location>
</feature>
<sequence length="266" mass="28275">MIVKHLTAMSLSQKIGLGLLLALASFAGLEPLLSQYSPYTQDLSNVLAAPGEAHVLGSDQFGRSMLARLGEAVRLSFGLSIISVLTAAAIGTGLGVWAAWAGGLVDRNIHIVVNILLALPGLVVVLLFAAIVPGSFFIIYLAIALVQWIEYFRVVRAITLSSLSAPELQASAMLGFGPWYLFKRHVWPKLAQPILTLAAFGAAHAILTMASIGFVYVGLQPPTAELGLMIVELFPYYHEAPWALAQPLVVVAAMVLGFNLLAGKSS</sequence>
<gene>
    <name evidence="9" type="ORF">GCM10007895_13450</name>
</gene>
<comment type="similarity">
    <text evidence="7">Belongs to the binding-protein-dependent transport system permease family.</text>
</comment>
<evidence type="ECO:0000256" key="2">
    <source>
        <dbReference type="ARBA" id="ARBA00022448"/>
    </source>
</evidence>
<reference evidence="9" key="2">
    <citation type="submission" date="2023-01" db="EMBL/GenBank/DDBJ databases">
        <title>Draft genome sequence of Paraferrimonas sedimenticola strain NBRC 101628.</title>
        <authorList>
            <person name="Sun Q."/>
            <person name="Mori K."/>
        </authorList>
    </citation>
    <scope>NUCLEOTIDE SEQUENCE</scope>
    <source>
        <strain evidence="9">NBRC 101628</strain>
    </source>
</reference>
<dbReference type="AlphaFoldDB" id="A0AA37VV53"/>
<keyword evidence="10" id="KW-1185">Reference proteome</keyword>
<name>A0AA37VV53_9GAMM</name>
<dbReference type="Proteomes" id="UP001161422">
    <property type="component" value="Unassembled WGS sequence"/>
</dbReference>
<keyword evidence="4 7" id="KW-0812">Transmembrane</keyword>
<dbReference type="InterPro" id="IPR050366">
    <property type="entry name" value="BP-dependent_transpt_permease"/>
</dbReference>
<evidence type="ECO:0000256" key="6">
    <source>
        <dbReference type="ARBA" id="ARBA00023136"/>
    </source>
</evidence>
<evidence type="ECO:0000256" key="4">
    <source>
        <dbReference type="ARBA" id="ARBA00022692"/>
    </source>
</evidence>
<keyword evidence="2 7" id="KW-0813">Transport</keyword>
<dbReference type="PANTHER" id="PTHR43386">
    <property type="entry name" value="OLIGOPEPTIDE TRANSPORT SYSTEM PERMEASE PROTEIN APPC"/>
    <property type="match status" value="1"/>
</dbReference>
<dbReference type="SUPFAM" id="SSF161098">
    <property type="entry name" value="MetI-like"/>
    <property type="match status" value="1"/>
</dbReference>
<dbReference type="PROSITE" id="PS50928">
    <property type="entry name" value="ABC_TM1"/>
    <property type="match status" value="1"/>
</dbReference>
<dbReference type="Gene3D" id="1.10.3720.10">
    <property type="entry name" value="MetI-like"/>
    <property type="match status" value="1"/>
</dbReference>
<evidence type="ECO:0000256" key="1">
    <source>
        <dbReference type="ARBA" id="ARBA00004651"/>
    </source>
</evidence>
<dbReference type="Pfam" id="PF00528">
    <property type="entry name" value="BPD_transp_1"/>
    <property type="match status" value="1"/>
</dbReference>
<evidence type="ECO:0000256" key="3">
    <source>
        <dbReference type="ARBA" id="ARBA00022475"/>
    </source>
</evidence>
<keyword evidence="5 7" id="KW-1133">Transmembrane helix</keyword>
<protein>
    <submittedName>
        <fullName evidence="9">ABC transporter permease</fullName>
    </submittedName>
</protein>
<comment type="subcellular location">
    <subcellularLocation>
        <location evidence="1 7">Cell membrane</location>
        <topology evidence="1 7">Multi-pass membrane protein</topology>
    </subcellularLocation>
</comment>
<dbReference type="GO" id="GO:0005886">
    <property type="term" value="C:plasma membrane"/>
    <property type="evidence" value="ECO:0007669"/>
    <property type="project" value="UniProtKB-SubCell"/>
</dbReference>
<dbReference type="CDD" id="cd06261">
    <property type="entry name" value="TM_PBP2"/>
    <property type="match status" value="1"/>
</dbReference>
<feature type="transmembrane region" description="Helical" evidence="7">
    <location>
        <begin position="194"/>
        <end position="219"/>
    </location>
</feature>
<dbReference type="PANTHER" id="PTHR43386:SF1">
    <property type="entry name" value="D,D-DIPEPTIDE TRANSPORT SYSTEM PERMEASE PROTEIN DDPC-RELATED"/>
    <property type="match status" value="1"/>
</dbReference>
<dbReference type="GO" id="GO:0071916">
    <property type="term" value="F:dipeptide transmembrane transporter activity"/>
    <property type="evidence" value="ECO:0007669"/>
    <property type="project" value="TreeGrafter"/>
</dbReference>
<dbReference type="InterPro" id="IPR035906">
    <property type="entry name" value="MetI-like_sf"/>
</dbReference>
<evidence type="ECO:0000313" key="9">
    <source>
        <dbReference type="EMBL" id="GLP96039.1"/>
    </source>
</evidence>
<organism evidence="9 10">
    <name type="scientific">Paraferrimonas sedimenticola</name>
    <dbReference type="NCBI Taxonomy" id="375674"/>
    <lineage>
        <taxon>Bacteria</taxon>
        <taxon>Pseudomonadati</taxon>
        <taxon>Pseudomonadota</taxon>
        <taxon>Gammaproteobacteria</taxon>
        <taxon>Alteromonadales</taxon>
        <taxon>Ferrimonadaceae</taxon>
        <taxon>Paraferrimonas</taxon>
    </lineage>
</organism>
<proteinExistence type="inferred from homology"/>
<dbReference type="RefSeq" id="WP_095506957.1">
    <property type="nucleotide sequence ID" value="NZ_BSNC01000004.1"/>
</dbReference>
<evidence type="ECO:0000256" key="7">
    <source>
        <dbReference type="RuleBase" id="RU363032"/>
    </source>
</evidence>
<evidence type="ECO:0000259" key="8">
    <source>
        <dbReference type="PROSITE" id="PS50928"/>
    </source>
</evidence>
<keyword evidence="6 7" id="KW-0472">Membrane</keyword>
<feature type="domain" description="ABC transmembrane type-1" evidence="8">
    <location>
        <begin position="73"/>
        <end position="262"/>
    </location>
</feature>
<evidence type="ECO:0000256" key="5">
    <source>
        <dbReference type="ARBA" id="ARBA00022989"/>
    </source>
</evidence>
<dbReference type="EMBL" id="BSNC01000004">
    <property type="protein sequence ID" value="GLP96039.1"/>
    <property type="molecule type" value="Genomic_DNA"/>
</dbReference>
<reference evidence="9" key="1">
    <citation type="journal article" date="2014" name="Int. J. Syst. Evol. Microbiol.">
        <title>Complete genome sequence of Corynebacterium casei LMG S-19264T (=DSM 44701T), isolated from a smear-ripened cheese.</title>
        <authorList>
            <consortium name="US DOE Joint Genome Institute (JGI-PGF)"/>
            <person name="Walter F."/>
            <person name="Albersmeier A."/>
            <person name="Kalinowski J."/>
            <person name="Ruckert C."/>
        </authorList>
    </citation>
    <scope>NUCLEOTIDE SEQUENCE</scope>
    <source>
        <strain evidence="9">NBRC 101628</strain>
    </source>
</reference>
<feature type="transmembrane region" description="Helical" evidence="7">
    <location>
        <begin position="242"/>
        <end position="262"/>
    </location>
</feature>
<keyword evidence="3" id="KW-1003">Cell membrane</keyword>
<feature type="transmembrane region" description="Helical" evidence="7">
    <location>
        <begin position="75"/>
        <end position="100"/>
    </location>
</feature>
<accession>A0AA37VV53</accession>
<dbReference type="InterPro" id="IPR000515">
    <property type="entry name" value="MetI-like"/>
</dbReference>
<feature type="transmembrane region" description="Helical" evidence="7">
    <location>
        <begin position="163"/>
        <end position="182"/>
    </location>
</feature>
<evidence type="ECO:0000313" key="10">
    <source>
        <dbReference type="Proteomes" id="UP001161422"/>
    </source>
</evidence>
<comment type="caution">
    <text evidence="9">The sequence shown here is derived from an EMBL/GenBank/DDBJ whole genome shotgun (WGS) entry which is preliminary data.</text>
</comment>